<name>A0A140FWI1_PSEPK</name>
<dbReference type="BioCyc" id="PPUT160488:G1G01-4028-MONOMER"/>
<evidence type="ECO:0000313" key="1">
    <source>
        <dbReference type="EMBL" id="AMM02964.1"/>
    </source>
</evidence>
<reference evidence="1 2" key="2">
    <citation type="journal article" date="2016" name="Environ. Microbiol.">
        <title>The revisited genome of Pseudomonas putida KT2440 enlightens its value as a robust metabolic chassis.</title>
        <authorList>
            <person name="Belda E."/>
            <person name="van Heck R.G."/>
            <person name="Lopez-Sanchez M.J."/>
            <person name="Cruveiller S."/>
            <person name="Barbe V."/>
            <person name="Fraser C."/>
            <person name="Klenk H.P."/>
            <person name="Petersen J."/>
            <person name="Morgat A."/>
            <person name="Nikel P.I."/>
            <person name="Vallenet D."/>
            <person name="Rouy Z."/>
            <person name="Sekowska A."/>
            <person name="Martins Dos Santos V.A."/>
            <person name="de Lorenzo V."/>
            <person name="Danchin A."/>
            <person name="Medigue C."/>
        </authorList>
    </citation>
    <scope>NUCLEOTIDE SEQUENCE [LARGE SCALE GENOMIC DNA]</scope>
    <source>
        <strain evidence="2">ATCC 47054 / DSM 6125 / CFBP 8728 / NCIMB 11950 / KT2440</strain>
    </source>
</reference>
<sequence length="68" mass="7536">MLETESLVQPDTAFIRQGNAGIRRAISETLQNRQQHIIELPSNPVAALSLPTYTVTSTAHRYAARARC</sequence>
<dbReference type="AlphaFoldDB" id="A0A140FWI1"/>
<gene>
    <name evidence="1" type="ordered locus">PP_5627</name>
</gene>
<dbReference type="KEGG" id="ppu:PP_5627"/>
<keyword evidence="2" id="KW-1185">Reference proteome</keyword>
<accession>A0A140FWI1</accession>
<reference evidence="1 2" key="1">
    <citation type="journal article" date="2002" name="Environ. Microbiol.">
        <title>Complete genome sequence and comparative analysis of the metabolically versatile Pseudomonas putida KT2440.</title>
        <authorList>
            <person name="Nelson K.E."/>
            <person name="Weinel C."/>
            <person name="Paulsen I.T."/>
            <person name="Dodson R.J."/>
            <person name="Hilbert H."/>
            <person name="Martins dos Santos V.A."/>
            <person name="Fouts D.E."/>
            <person name="Gill S.R."/>
            <person name="Pop M."/>
            <person name="Holmes M."/>
            <person name="Brinkac L."/>
            <person name="Beanan M."/>
            <person name="DeBoy R.T."/>
            <person name="Daugherty S."/>
            <person name="Kolonay J."/>
            <person name="Madupu R."/>
            <person name="Nelson W."/>
            <person name="White O."/>
            <person name="Peterson J."/>
            <person name="Khouri H."/>
            <person name="Hance I."/>
            <person name="Chris Lee P."/>
            <person name="Holtzapple E."/>
            <person name="Scanlan D."/>
            <person name="Tran K."/>
            <person name="Moazzez A."/>
            <person name="Utterback T."/>
            <person name="Rizzo M."/>
            <person name="Lee K."/>
            <person name="Kosack D."/>
            <person name="Moestl D."/>
            <person name="Wedler H."/>
            <person name="Lauber J."/>
            <person name="Stjepandic D."/>
            <person name="Hoheisel J."/>
            <person name="Straetz M."/>
            <person name="Heim S."/>
            <person name="Kiewitz C."/>
            <person name="Eisen J.A."/>
            <person name="Timmis K.N."/>
            <person name="Dusterhoft A."/>
            <person name="Tummler B."/>
            <person name="Fraser C.M."/>
        </authorList>
    </citation>
    <scope>NUCLEOTIDE SEQUENCE [LARGE SCALE GENOMIC DNA]</scope>
    <source>
        <strain evidence="2">ATCC 47054 / DSM 6125 / CFBP 8728 / NCIMB 11950 / KT2440</strain>
    </source>
</reference>
<organism evidence="1 2">
    <name type="scientific">Pseudomonas putida (strain ATCC 47054 / DSM 6125 / CFBP 8728 / NCIMB 11950 / KT2440)</name>
    <dbReference type="NCBI Taxonomy" id="160488"/>
    <lineage>
        <taxon>Bacteria</taxon>
        <taxon>Pseudomonadati</taxon>
        <taxon>Pseudomonadota</taxon>
        <taxon>Gammaproteobacteria</taxon>
        <taxon>Pseudomonadales</taxon>
        <taxon>Pseudomonadaceae</taxon>
        <taxon>Pseudomonas</taxon>
    </lineage>
</organism>
<evidence type="ECO:0000313" key="2">
    <source>
        <dbReference type="Proteomes" id="UP000000556"/>
    </source>
</evidence>
<dbReference type="Proteomes" id="UP000000556">
    <property type="component" value="Chromosome"/>
</dbReference>
<dbReference type="EMBL" id="AE015451">
    <property type="protein sequence ID" value="AMM02964.1"/>
    <property type="molecule type" value="Genomic_DNA"/>
</dbReference>
<protein>
    <submittedName>
        <fullName evidence="1">Uncharacterized protein</fullName>
    </submittedName>
</protein>
<proteinExistence type="predicted"/>